<dbReference type="AlphaFoldDB" id="A0A9P7I5F8"/>
<dbReference type="OrthoDB" id="2687876at2759"/>
<proteinExistence type="predicted"/>
<evidence type="ECO:0000313" key="1">
    <source>
        <dbReference type="EMBL" id="KAG5770713.1"/>
    </source>
</evidence>
<reference evidence="1" key="1">
    <citation type="journal article" date="2020" name="bioRxiv">
        <title>Historical genomics reveals the evolutionary mechanisms behind multiple outbreaks of the host-specific coffee wilt pathogen Fusarium xylarioides.</title>
        <authorList>
            <person name="Peck D."/>
            <person name="Nowell R.W."/>
            <person name="Flood J."/>
            <person name="Ryan M.J."/>
            <person name="Barraclough T.G."/>
        </authorList>
    </citation>
    <scope>NUCLEOTIDE SEQUENCE</scope>
    <source>
        <strain evidence="1">IMI 127659i</strain>
    </source>
</reference>
<evidence type="ECO:0008006" key="3">
    <source>
        <dbReference type="Google" id="ProtNLM"/>
    </source>
</evidence>
<reference evidence="1" key="2">
    <citation type="submission" date="2020-10" db="EMBL/GenBank/DDBJ databases">
        <authorList>
            <person name="Peck L.D."/>
            <person name="Nowell R.W."/>
            <person name="Flood J."/>
            <person name="Ryan M.J."/>
            <person name="Barraclough T.G."/>
        </authorList>
    </citation>
    <scope>NUCLEOTIDE SEQUENCE</scope>
    <source>
        <strain evidence="1">IMI 127659i</strain>
    </source>
</reference>
<sequence length="589" mass="66213">MSSDLVPTGMSDLDVYLSDRYTLKDDASQLTTSSGGAADIRRKCTYVRTKWYFPLLESNGPIAKGLTRPLGKPKADLGLFDNLPSDVMNNILVQLDIQSFRNFRNVNAAAHSITGTALDCKEVLEHGQSAFVSIIRAGLSRNITIGEIHLALTSSKCGFCEEYGPLLFLPTCTRVCHECLCTSPRTAMIGSEEILPFYTRFGMYRGHGNRSHLLKSLAKSSIASVRVRNHLRPDQMVKGIRGVLVDDLFWYCEELGIETTDAMRFLFENEWLQYRTAASINFPYLNTSTGELENGRSCRGCQEAFEEQSMQVMVPRATGRIYAGAADRDTVYSHAGFMKHFETCDHAQRVWESRALPGRESWFAANGGMLWGIEERAEYCQRARYISTAINIYQRVLRHAPDALNALRRTDLSSFVSYSDIYTALTTMKCAFCGQFGDFLFLPTAKRCCFECLRTSPETALVNKARISRREQWKGLYANHADALTNALKSKDIRTFKTHNWDDTKEMSKTRGVLAKDLLAIYIKFDSTMEEPGQALLKPGWLHYRLAASIIFPCLNIRTGRPKTGRKYLRRSCCASFSVFGGAEDLVGG</sequence>
<evidence type="ECO:0000313" key="2">
    <source>
        <dbReference type="Proteomes" id="UP000750502"/>
    </source>
</evidence>
<dbReference type="Proteomes" id="UP000750502">
    <property type="component" value="Unassembled WGS sequence"/>
</dbReference>
<accession>A0A9P7I5F8</accession>
<comment type="caution">
    <text evidence="1">The sequence shown here is derived from an EMBL/GenBank/DDBJ whole genome shotgun (WGS) entry which is preliminary data.</text>
</comment>
<keyword evidence="2" id="KW-1185">Reference proteome</keyword>
<name>A0A9P7I5F8_9HYPO</name>
<gene>
    <name evidence="1" type="ORF">H9Q72_002502</name>
</gene>
<dbReference type="EMBL" id="JADFTT010000052">
    <property type="protein sequence ID" value="KAG5770713.1"/>
    <property type="molecule type" value="Genomic_DNA"/>
</dbReference>
<organism evidence="1 2">
    <name type="scientific">Fusarium xylarioides</name>
    <dbReference type="NCBI Taxonomy" id="221167"/>
    <lineage>
        <taxon>Eukaryota</taxon>
        <taxon>Fungi</taxon>
        <taxon>Dikarya</taxon>
        <taxon>Ascomycota</taxon>
        <taxon>Pezizomycotina</taxon>
        <taxon>Sordariomycetes</taxon>
        <taxon>Hypocreomycetidae</taxon>
        <taxon>Hypocreales</taxon>
        <taxon>Nectriaceae</taxon>
        <taxon>Fusarium</taxon>
        <taxon>Fusarium fujikuroi species complex</taxon>
    </lineage>
</organism>
<protein>
    <recommendedName>
        <fullName evidence="3">F-box domain-containing protein</fullName>
    </recommendedName>
</protein>